<dbReference type="GO" id="GO:0043590">
    <property type="term" value="C:bacterial nucleoid"/>
    <property type="evidence" value="ECO:0007669"/>
    <property type="project" value="TreeGrafter"/>
</dbReference>
<evidence type="ECO:0000313" key="12">
    <source>
        <dbReference type="Proteomes" id="UP000298225"/>
    </source>
</evidence>
<evidence type="ECO:0000256" key="8">
    <source>
        <dbReference type="ARBA" id="ARBA00033408"/>
    </source>
</evidence>
<comment type="similarity">
    <text evidence="2 9">Belongs to the RecN family.</text>
</comment>
<dbReference type="OrthoDB" id="9806954at2"/>
<dbReference type="FunFam" id="3.40.50.300:FF:000356">
    <property type="entry name" value="DNA repair protein RecN"/>
    <property type="match status" value="1"/>
</dbReference>
<dbReference type="InterPro" id="IPR004604">
    <property type="entry name" value="DNA_recomb/repair_RecN"/>
</dbReference>
<dbReference type="Pfam" id="PF02463">
    <property type="entry name" value="SMC_N"/>
    <property type="match status" value="1"/>
</dbReference>
<evidence type="ECO:0000256" key="5">
    <source>
        <dbReference type="ARBA" id="ARBA00022763"/>
    </source>
</evidence>
<dbReference type="Proteomes" id="UP000298225">
    <property type="component" value="Unassembled WGS sequence"/>
</dbReference>
<evidence type="ECO:0000256" key="9">
    <source>
        <dbReference type="PIRNR" id="PIRNR003128"/>
    </source>
</evidence>
<reference evidence="11 12" key="1">
    <citation type="submission" date="2019-03" db="EMBL/GenBank/DDBJ databases">
        <title>Bradyrhizobium strains diversity isolated from Chamaecrista fasciculata.</title>
        <authorList>
            <person name="Urquiaga M.C.O."/>
            <person name="Hungria M."/>
            <person name="Delamuta J.R.M."/>
        </authorList>
    </citation>
    <scope>NUCLEOTIDE SEQUENCE [LARGE SCALE GENOMIC DNA]</scope>
    <source>
        <strain evidence="11 12">CNPSo 3424</strain>
    </source>
</reference>
<dbReference type="AlphaFoldDB" id="A0A4Y9LCU1"/>
<sequence>MLARLSIRDIVLIERLDIEFAAGLAVLTGETGAGKSILLDAFALALGGRGDAGLVRHGAEQGQVTAVFDVPKNHPAAKILAENGLDDTSVEESCEMILRRVQLADGRTRAFINDQSISVQTLKAVGAALVEIHGQHDERALVDAATHRRLLDAFAGLEKDVAAVEALWDARRTANTALEEHRAGMERAAREADYLRHASTELKQLGPRDGEETSLAHRRSTMMQGEKIASDLREAQEAVGGNHSPVAALSAAVRRLERRGVNSPALVEPAVKAIDAAINALEEADQHLQAALAATDFDPAELERIEERLFALRAASRKYSTPVDGLAALAAKYAADVVLIDAGASQLKKLEQAAIEADSRYAAAAKKLSLARQKSAEKLNKAVNAELAPLKLERAKFMTQVETDEAAPGPQGFDRVEFWVQTNPGTKPGPLMKVASGGELSRFLLALKVVLSDRGSAPTLVFDEIDTGVGGAVADAIGGRLARLAGKVQVMAVTHAPQVAARADQHLLISKDALDKGKRVATRVNALAADHRREEIARMLAGAEITAEARAAAERLLKAATA</sequence>
<dbReference type="CDD" id="cd03241">
    <property type="entry name" value="ABC_RecN"/>
    <property type="match status" value="2"/>
</dbReference>
<dbReference type="NCBIfam" id="TIGR00634">
    <property type="entry name" value="recN"/>
    <property type="match status" value="1"/>
</dbReference>
<dbReference type="EMBL" id="SPQU01000003">
    <property type="protein sequence ID" value="TFV40706.1"/>
    <property type="molecule type" value="Genomic_DNA"/>
</dbReference>
<dbReference type="PANTHER" id="PTHR11059">
    <property type="entry name" value="DNA REPAIR PROTEIN RECN"/>
    <property type="match status" value="1"/>
</dbReference>
<evidence type="ECO:0000256" key="2">
    <source>
        <dbReference type="ARBA" id="ARBA00009441"/>
    </source>
</evidence>
<dbReference type="InterPro" id="IPR027417">
    <property type="entry name" value="P-loop_NTPase"/>
</dbReference>
<dbReference type="GO" id="GO:0006310">
    <property type="term" value="P:DNA recombination"/>
    <property type="evidence" value="ECO:0007669"/>
    <property type="project" value="InterPro"/>
</dbReference>
<evidence type="ECO:0000256" key="7">
    <source>
        <dbReference type="ARBA" id="ARBA00023204"/>
    </source>
</evidence>
<dbReference type="InterPro" id="IPR003395">
    <property type="entry name" value="RecF/RecN/SMC_N"/>
</dbReference>
<evidence type="ECO:0000256" key="6">
    <source>
        <dbReference type="ARBA" id="ARBA00022840"/>
    </source>
</evidence>
<dbReference type="GO" id="GO:0009432">
    <property type="term" value="P:SOS response"/>
    <property type="evidence" value="ECO:0007669"/>
    <property type="project" value="UniProtKB-ARBA"/>
</dbReference>
<dbReference type="SUPFAM" id="SSF52540">
    <property type="entry name" value="P-loop containing nucleoside triphosphate hydrolases"/>
    <property type="match status" value="2"/>
</dbReference>
<name>A0A4Y9LCU1_9BRAD</name>
<evidence type="ECO:0000256" key="3">
    <source>
        <dbReference type="ARBA" id="ARBA00021315"/>
    </source>
</evidence>
<comment type="function">
    <text evidence="1 9">May be involved in recombinational repair of damaged DNA.</text>
</comment>
<organism evidence="11 12">
    <name type="scientific">Bradyrhizobium frederickii</name>
    <dbReference type="NCBI Taxonomy" id="2560054"/>
    <lineage>
        <taxon>Bacteria</taxon>
        <taxon>Pseudomonadati</taxon>
        <taxon>Pseudomonadota</taxon>
        <taxon>Alphaproteobacteria</taxon>
        <taxon>Hyphomicrobiales</taxon>
        <taxon>Nitrobacteraceae</taxon>
        <taxon>Bradyrhizobium</taxon>
    </lineage>
</organism>
<evidence type="ECO:0000256" key="1">
    <source>
        <dbReference type="ARBA" id="ARBA00003618"/>
    </source>
</evidence>
<dbReference type="Gene3D" id="3.40.50.300">
    <property type="entry name" value="P-loop containing nucleotide triphosphate hydrolases"/>
    <property type="match status" value="2"/>
</dbReference>
<accession>A0A4Y9LCU1</accession>
<feature type="domain" description="RecF/RecN/SMC N-terminal" evidence="10">
    <location>
        <begin position="7"/>
        <end position="510"/>
    </location>
</feature>
<keyword evidence="7 9" id="KW-0234">DNA repair</keyword>
<evidence type="ECO:0000259" key="10">
    <source>
        <dbReference type="Pfam" id="PF02463"/>
    </source>
</evidence>
<protein>
    <recommendedName>
        <fullName evidence="3 9">DNA repair protein RecN</fullName>
    </recommendedName>
    <alternativeName>
        <fullName evidence="8 9">Recombination protein N</fullName>
    </alternativeName>
</protein>
<keyword evidence="6" id="KW-0067">ATP-binding</keyword>
<evidence type="ECO:0000313" key="11">
    <source>
        <dbReference type="EMBL" id="TFV40706.1"/>
    </source>
</evidence>
<dbReference type="RefSeq" id="WP_135168581.1">
    <property type="nucleotide sequence ID" value="NZ_SPQU01000003.1"/>
</dbReference>
<keyword evidence="4" id="KW-0547">Nucleotide-binding</keyword>
<keyword evidence="5 9" id="KW-0227">DNA damage</keyword>
<keyword evidence="12" id="KW-1185">Reference proteome</keyword>
<dbReference type="FunFam" id="3.40.50.300:FF:000319">
    <property type="entry name" value="DNA repair protein RecN"/>
    <property type="match status" value="1"/>
</dbReference>
<dbReference type="GO" id="GO:0005524">
    <property type="term" value="F:ATP binding"/>
    <property type="evidence" value="ECO:0007669"/>
    <property type="project" value="UniProtKB-KW"/>
</dbReference>
<dbReference type="GO" id="GO:0006281">
    <property type="term" value="P:DNA repair"/>
    <property type="evidence" value="ECO:0007669"/>
    <property type="project" value="UniProtKB-KW"/>
</dbReference>
<gene>
    <name evidence="11" type="primary">recN</name>
    <name evidence="11" type="ORF">E4K66_07625</name>
</gene>
<dbReference type="PANTHER" id="PTHR11059:SF0">
    <property type="entry name" value="DNA REPAIR PROTEIN RECN"/>
    <property type="match status" value="1"/>
</dbReference>
<dbReference type="PIRSF" id="PIRSF003128">
    <property type="entry name" value="RecN"/>
    <property type="match status" value="1"/>
</dbReference>
<evidence type="ECO:0000256" key="4">
    <source>
        <dbReference type="ARBA" id="ARBA00022741"/>
    </source>
</evidence>
<comment type="caution">
    <text evidence="11">The sequence shown here is derived from an EMBL/GenBank/DDBJ whole genome shotgun (WGS) entry which is preliminary data.</text>
</comment>
<proteinExistence type="inferred from homology"/>